<dbReference type="SUPFAM" id="SSF48403">
    <property type="entry name" value="Ankyrin repeat"/>
    <property type="match status" value="1"/>
</dbReference>
<keyword evidence="2 5" id="KW-0040">ANK repeat</keyword>
<comment type="function">
    <text evidence="3">Plays an important role in regulating intracellular signaling events associated with erythroid terminal differentiation.</text>
</comment>
<accession>A0A0D2WMA8</accession>
<dbReference type="PROSITE" id="PS50297">
    <property type="entry name" value="ANK_REP_REGION"/>
    <property type="match status" value="3"/>
</dbReference>
<dbReference type="EMBL" id="KE346362">
    <property type="protein sequence ID" value="KJE91253.1"/>
    <property type="molecule type" value="Genomic_DNA"/>
</dbReference>
<evidence type="ECO:0000256" key="1">
    <source>
        <dbReference type="ARBA" id="ARBA00022737"/>
    </source>
</evidence>
<organism evidence="8 9">
    <name type="scientific">Capsaspora owczarzaki (strain ATCC 30864)</name>
    <dbReference type="NCBI Taxonomy" id="595528"/>
    <lineage>
        <taxon>Eukaryota</taxon>
        <taxon>Filasterea</taxon>
        <taxon>Capsaspora</taxon>
    </lineage>
</organism>
<evidence type="ECO:0000256" key="2">
    <source>
        <dbReference type="ARBA" id="ARBA00023043"/>
    </source>
</evidence>
<dbReference type="InterPro" id="IPR036770">
    <property type="entry name" value="Ankyrin_rpt-contain_sf"/>
</dbReference>
<keyword evidence="9" id="KW-1185">Reference proteome</keyword>
<feature type="transmembrane region" description="Helical" evidence="7">
    <location>
        <begin position="351"/>
        <end position="369"/>
    </location>
</feature>
<keyword evidence="7" id="KW-0812">Transmembrane</keyword>
<evidence type="ECO:0000256" key="5">
    <source>
        <dbReference type="PROSITE-ProRule" id="PRU00023"/>
    </source>
</evidence>
<keyword evidence="1" id="KW-0677">Repeat</keyword>
<feature type="region of interest" description="Disordered" evidence="6">
    <location>
        <begin position="273"/>
        <end position="344"/>
    </location>
</feature>
<evidence type="ECO:0000256" key="6">
    <source>
        <dbReference type="SAM" id="MobiDB-lite"/>
    </source>
</evidence>
<protein>
    <recommendedName>
        <fullName evidence="4">Ankyrin repeat domain-containing protein 54</fullName>
    </recommendedName>
</protein>
<dbReference type="OrthoDB" id="20872at2759"/>
<dbReference type="eggNOG" id="KOG4177">
    <property type="taxonomic scope" value="Eukaryota"/>
</dbReference>
<evidence type="ECO:0000313" key="8">
    <source>
        <dbReference type="EMBL" id="KJE91253.1"/>
    </source>
</evidence>
<proteinExistence type="predicted"/>
<dbReference type="PhylomeDB" id="A0A0D2WMA8"/>
<dbReference type="Proteomes" id="UP000008743">
    <property type="component" value="Unassembled WGS sequence"/>
</dbReference>
<name>A0A0D2WMA8_CAPO3</name>
<dbReference type="PANTHER" id="PTHR24197">
    <property type="entry name" value="ANKYRIN REPEAT DOMAIN-CONTAINING PROTEIN 61"/>
    <property type="match status" value="1"/>
</dbReference>
<dbReference type="STRING" id="595528.A0A0D2WMA8"/>
<sequence>MSSDASIHQALMRALDRDTDSFTELLTELTERVGRDRVTAILNSVSPRGQHSGLSNCQKRTSLSVFEMLVKEFKVPTSTADGTKSTPLIAAICSSAEDIVQFLLSAPGKLNLDAADNQGCTALHWALRLSQSDVAKSLIERGARVDLATTTGMQPLHDAAAENLVELLPVLVQRGANVSAIDKKGNTPLHFAMSKGHLDAVEVLTEKLASPVDGHNIAAANGNLKQVQMFVARSKNVNQLDQNGASAVANAKENGHSAVVEYLLANGGLEIDAAPAQPSAGEEQNDSDDHDDDQSDKPRKQLSSSERANMRRRARQHKAPAAAAAHASRDESHTSAPVHGTQSHEAGTPTWIIAVAVLVVILFVLAFVLRR</sequence>
<feature type="repeat" description="ANK" evidence="5">
    <location>
        <begin position="151"/>
        <end position="183"/>
    </location>
</feature>
<dbReference type="AlphaFoldDB" id="A0A0D2WMA8"/>
<feature type="compositionally biased region" description="Acidic residues" evidence="6">
    <location>
        <begin position="283"/>
        <end position="294"/>
    </location>
</feature>
<evidence type="ECO:0000256" key="3">
    <source>
        <dbReference type="ARBA" id="ARBA00037385"/>
    </source>
</evidence>
<gene>
    <name evidence="8" type="ORF">CAOG_002415</name>
</gene>
<evidence type="ECO:0000256" key="4">
    <source>
        <dbReference type="ARBA" id="ARBA00039237"/>
    </source>
</evidence>
<dbReference type="Gene3D" id="1.25.40.20">
    <property type="entry name" value="Ankyrin repeat-containing domain"/>
    <property type="match status" value="2"/>
</dbReference>
<dbReference type="PANTHER" id="PTHR24197:SF44">
    <property type="entry name" value="ANKYRIN REPEAT DOMAIN-CONTAINING PROTEIN 54"/>
    <property type="match status" value="1"/>
</dbReference>
<dbReference type="InParanoid" id="A0A0D2WMA8"/>
<dbReference type="PROSITE" id="PS50088">
    <property type="entry name" value="ANK_REPEAT"/>
    <property type="match status" value="3"/>
</dbReference>
<evidence type="ECO:0000256" key="7">
    <source>
        <dbReference type="SAM" id="Phobius"/>
    </source>
</evidence>
<keyword evidence="7" id="KW-0472">Membrane</keyword>
<evidence type="ECO:0000313" key="9">
    <source>
        <dbReference type="Proteomes" id="UP000008743"/>
    </source>
</evidence>
<dbReference type="InterPro" id="IPR002110">
    <property type="entry name" value="Ankyrin_rpt"/>
</dbReference>
<keyword evidence="7" id="KW-1133">Transmembrane helix</keyword>
<feature type="repeat" description="ANK" evidence="5">
    <location>
        <begin position="118"/>
        <end position="150"/>
    </location>
</feature>
<reference evidence="9" key="1">
    <citation type="submission" date="2011-02" db="EMBL/GenBank/DDBJ databases">
        <title>The Genome Sequence of Capsaspora owczarzaki ATCC 30864.</title>
        <authorList>
            <person name="Russ C."/>
            <person name="Cuomo C."/>
            <person name="Burger G."/>
            <person name="Gray M.W."/>
            <person name="Holland P.W.H."/>
            <person name="King N."/>
            <person name="Lang F.B.F."/>
            <person name="Roger A.J."/>
            <person name="Ruiz-Trillo I."/>
            <person name="Young S.K."/>
            <person name="Zeng Q."/>
            <person name="Gargeya S."/>
            <person name="Alvarado L."/>
            <person name="Berlin A."/>
            <person name="Chapman S.B."/>
            <person name="Chen Z."/>
            <person name="Freedman E."/>
            <person name="Gellesch M."/>
            <person name="Goldberg J."/>
            <person name="Griggs A."/>
            <person name="Gujja S."/>
            <person name="Heilman E."/>
            <person name="Heiman D."/>
            <person name="Howarth C."/>
            <person name="Mehta T."/>
            <person name="Neiman D."/>
            <person name="Pearson M."/>
            <person name="Roberts A."/>
            <person name="Saif S."/>
            <person name="Shea T."/>
            <person name="Shenoy N."/>
            <person name="Sisk P."/>
            <person name="Stolte C."/>
            <person name="Sykes S."/>
            <person name="White J."/>
            <person name="Yandava C."/>
            <person name="Haas B."/>
            <person name="Nusbaum C."/>
            <person name="Birren B."/>
        </authorList>
    </citation>
    <scope>NUCLEOTIDE SEQUENCE</scope>
    <source>
        <strain evidence="9">ATCC 30864</strain>
    </source>
</reference>
<dbReference type="Pfam" id="PF12796">
    <property type="entry name" value="Ank_2"/>
    <property type="match status" value="1"/>
</dbReference>
<dbReference type="SMART" id="SM00248">
    <property type="entry name" value="ANK"/>
    <property type="match status" value="5"/>
</dbReference>
<feature type="repeat" description="ANK" evidence="5">
    <location>
        <begin position="184"/>
        <end position="210"/>
    </location>
</feature>
<dbReference type="Pfam" id="PF13637">
    <property type="entry name" value="Ank_4"/>
    <property type="match status" value="1"/>
</dbReference>